<dbReference type="NCBIfam" id="NF010453">
    <property type="entry name" value="PRK13880.1"/>
    <property type="match status" value="1"/>
</dbReference>
<keyword evidence="9" id="KW-1185">Reference proteome</keyword>
<dbReference type="InterPro" id="IPR027417">
    <property type="entry name" value="P-loop_NTPase"/>
</dbReference>
<dbReference type="AlphaFoldDB" id="A0AAD1C5F0"/>
<evidence type="ECO:0000256" key="7">
    <source>
        <dbReference type="SAM" id="Phobius"/>
    </source>
</evidence>
<keyword evidence="3" id="KW-1003">Cell membrane</keyword>
<evidence type="ECO:0000256" key="2">
    <source>
        <dbReference type="ARBA" id="ARBA00008806"/>
    </source>
</evidence>
<comment type="subcellular location">
    <subcellularLocation>
        <location evidence="1">Cell membrane</location>
        <topology evidence="1">Multi-pass membrane protein</topology>
    </subcellularLocation>
</comment>
<evidence type="ECO:0000256" key="6">
    <source>
        <dbReference type="ARBA" id="ARBA00023136"/>
    </source>
</evidence>
<evidence type="ECO:0000256" key="4">
    <source>
        <dbReference type="ARBA" id="ARBA00022692"/>
    </source>
</evidence>
<gene>
    <name evidence="8" type="ORF">KF707C_p280</name>
</gene>
<keyword evidence="4 7" id="KW-0812">Transmembrane</keyword>
<dbReference type="PANTHER" id="PTHR37937:SF1">
    <property type="entry name" value="CONJUGATIVE TRANSFER: DNA TRANSPORT"/>
    <property type="match status" value="1"/>
</dbReference>
<dbReference type="Proteomes" id="UP000218554">
    <property type="component" value="Plasmid pKF707"/>
</dbReference>
<proteinExistence type="inferred from homology"/>
<keyword evidence="6 7" id="KW-0472">Membrane</keyword>
<dbReference type="GO" id="GO:0005886">
    <property type="term" value="C:plasma membrane"/>
    <property type="evidence" value="ECO:0007669"/>
    <property type="project" value="UniProtKB-SubCell"/>
</dbReference>
<accession>A0AAD1C5F0</accession>
<evidence type="ECO:0000313" key="9">
    <source>
        <dbReference type="Proteomes" id="UP000218554"/>
    </source>
</evidence>
<evidence type="ECO:0000313" key="8">
    <source>
        <dbReference type="EMBL" id="BAU77417.1"/>
    </source>
</evidence>
<sequence>MILVWAAKWYDEFPREFMYSGSLGVLVGCGFVFAIVIYQVFTRHKVKAEEKMHGTARWAEKRDLEDAGFFDNEGVYVGGWVDSSGTLHYLRHEGPEHILCLAPTRSGKGVGLVIPTLLSWRHSAVITDLKGELWALTAGWRQEHAGNKVLRFEPASATASVKFNPLDYIRVATENEVGDAQNLATLIVDPDGKGLQDHWQKTSQSLLVGCILHIIYKAKREGFVASLPAVDDMLADPSRPVSELWEEMTTYPHWNGEVHPLVAASGRDMLDRPEQEGGSVLSTAKSYLSLYRDPVVRRNVESSDFSIKDLMHHDSPVSLYIVTQPNDKDRLKPLIRVVVNMIIRLLADKMDFENGRPVAHYKHRLLMMLDEFPALGKLDIMQESLAFVAGYGLKCYLIVQDTAQLNAAYGRDESITSNCHVRIAYAPNRMDTAQALSTMTGETTVVKESVTESGKRGGRLDNVSRSYQEVKRNLLTPDECLRLPGPKKDATGGIVEAGDMLIFSAGRPAAYGKQILYFMDPAFSARAKIPAPAKSDRLHSARPVDLPVITEQEPEIIV</sequence>
<evidence type="ECO:0000256" key="3">
    <source>
        <dbReference type="ARBA" id="ARBA00022475"/>
    </source>
</evidence>
<dbReference type="EMBL" id="AP014863">
    <property type="protein sequence ID" value="BAU77417.1"/>
    <property type="molecule type" value="Genomic_DNA"/>
</dbReference>
<organism evidence="8 9">
    <name type="scientific">Metapseudomonas furukawaii</name>
    <name type="common">Pseudomonas furukawaii</name>
    <dbReference type="NCBI Taxonomy" id="1149133"/>
    <lineage>
        <taxon>Bacteria</taxon>
        <taxon>Pseudomonadati</taxon>
        <taxon>Pseudomonadota</taxon>
        <taxon>Gammaproteobacteria</taxon>
        <taxon>Pseudomonadales</taxon>
        <taxon>Pseudomonadaceae</taxon>
        <taxon>Metapseudomonas</taxon>
    </lineage>
</organism>
<reference evidence="8 9" key="1">
    <citation type="journal article" date="2018" name="Int. J. Syst. Evol. Microbiol.">
        <title>Pseudomonas furukawaii sp. nov., a polychlorinated biphenyl-degrading bacterium isolated from biphenyl-contaminated soil in Japan.</title>
        <authorList>
            <person name="Kimura N."/>
            <person name="Watanabe T."/>
            <person name="Suenaga H."/>
            <person name="Fujihara H."/>
            <person name="Futagami T."/>
            <person name="Goto M."/>
            <person name="Hanada S."/>
            <person name="Hirose J."/>
        </authorList>
    </citation>
    <scope>NUCLEOTIDE SEQUENCE [LARGE SCALE GENOMIC DNA]</scope>
    <source>
        <strain evidence="9">DSM 10086 / NBRC 110670 / KF707</strain>
    </source>
</reference>
<protein>
    <submittedName>
        <fullName evidence="8">IncP-type DNA transfer coupling protein</fullName>
    </submittedName>
</protein>
<dbReference type="InterPro" id="IPR003688">
    <property type="entry name" value="TraG/VirD4"/>
</dbReference>
<name>A0AAD1C5F0_METFU</name>
<dbReference type="Pfam" id="PF02534">
    <property type="entry name" value="T4SS-DNA_transf"/>
    <property type="match status" value="1"/>
</dbReference>
<keyword evidence="8" id="KW-0614">Plasmid</keyword>
<geneLocation type="plasmid" evidence="8 9">
    <name>pKF707</name>
</geneLocation>
<dbReference type="SUPFAM" id="SSF52540">
    <property type="entry name" value="P-loop containing nucleoside triphosphate hydrolases"/>
    <property type="match status" value="1"/>
</dbReference>
<evidence type="ECO:0000256" key="5">
    <source>
        <dbReference type="ARBA" id="ARBA00022989"/>
    </source>
</evidence>
<dbReference type="Gene3D" id="3.40.50.300">
    <property type="entry name" value="P-loop containing nucleotide triphosphate hydrolases"/>
    <property type="match status" value="1"/>
</dbReference>
<dbReference type="PANTHER" id="PTHR37937">
    <property type="entry name" value="CONJUGATIVE TRANSFER: DNA TRANSPORT"/>
    <property type="match status" value="1"/>
</dbReference>
<feature type="transmembrane region" description="Helical" evidence="7">
    <location>
        <begin position="17"/>
        <end position="41"/>
    </location>
</feature>
<dbReference type="CDD" id="cd01127">
    <property type="entry name" value="TrwB_TraG_TraD_VirD4"/>
    <property type="match status" value="2"/>
</dbReference>
<dbReference type="InterPro" id="IPR051539">
    <property type="entry name" value="T4SS-coupling_protein"/>
</dbReference>
<comment type="similarity">
    <text evidence="2">Belongs to the VirD4/TraG family.</text>
</comment>
<evidence type="ECO:0000256" key="1">
    <source>
        <dbReference type="ARBA" id="ARBA00004651"/>
    </source>
</evidence>
<dbReference type="KEGG" id="pfuw:KF707C_p280"/>
<keyword evidence="5 7" id="KW-1133">Transmembrane helix</keyword>